<evidence type="ECO:0000256" key="2">
    <source>
        <dbReference type="ARBA" id="ARBA00022801"/>
    </source>
</evidence>
<keyword evidence="7" id="KW-1185">Reference proteome</keyword>
<dbReference type="Proteomes" id="UP001595704">
    <property type="component" value="Unassembled WGS sequence"/>
</dbReference>
<accession>A0ABV7UEW8</accession>
<keyword evidence="2" id="KW-0378">Hydrolase</keyword>
<dbReference type="InterPro" id="IPR014818">
    <property type="entry name" value="Phage/plasmid_primase_P4_C"/>
</dbReference>
<organism evidence="6 7">
    <name type="scientific">Camelimonas fluminis</name>
    <dbReference type="NCBI Taxonomy" id="1576911"/>
    <lineage>
        <taxon>Bacteria</taxon>
        <taxon>Pseudomonadati</taxon>
        <taxon>Pseudomonadota</taxon>
        <taxon>Alphaproteobacteria</taxon>
        <taxon>Hyphomicrobiales</taxon>
        <taxon>Chelatococcaceae</taxon>
        <taxon>Camelimonas</taxon>
    </lineage>
</organism>
<dbReference type="Pfam" id="PF08706">
    <property type="entry name" value="D5_N"/>
    <property type="match status" value="1"/>
</dbReference>
<evidence type="ECO:0000313" key="6">
    <source>
        <dbReference type="EMBL" id="MFC3637042.1"/>
    </source>
</evidence>
<keyword evidence="1" id="KW-0547">Nucleotide-binding</keyword>
<sequence>MSDDAMKGIVDLVDNAEPYATDDLDGGGPPQPPDDGGDGDGGPSPFGKPDPAVVQACALLDQNDTDNGRRLLNHFGDRWLSVREIGAHIWSGTHWDPDGGDETLQRMAQETARRIKLECGHIVMSPADARMVAEAARIRADDSAEPTAEAKALLGRAEAAEKRNGKRRGDRHNFAVSSGNRNRTMSMISQALPHRSCAPADLDADHMLFNVGNGTLRFRKWVEEDLECPDPDARRMIAHASVEMLPHNPEHLIAKISPCTYDPKAVAHLFLAWLERFQPDAEVRRFIQTAVGRALLGGATTQVLIFLYGDGANGKSVFMEIISEILGGYGGRLKPESIAGALEGRGDQATPDFARLAGKRFVAIAELPRNSPLREGLVKAMTGGEPMPVRHLNKGFFDLLPEFIPFMSGNDLPDVGGLDHGIWRRLKFVLWPVKVPADEQRPLKEVVGEMMAEAPGILNWAIEGALRFLREGLHEPPAVSSLTEAHREDLDPVGAFVTAHVRDREDRSVQARDMYDGFKLFCEANAIRPWTEKTFSLALKKKGFRREDKRVRKWLGIELVDVPKPRSPYGSLDR</sequence>
<reference evidence="7" key="1">
    <citation type="journal article" date="2019" name="Int. J. Syst. Evol. Microbiol.">
        <title>The Global Catalogue of Microorganisms (GCM) 10K type strain sequencing project: providing services to taxonomists for standard genome sequencing and annotation.</title>
        <authorList>
            <consortium name="The Broad Institute Genomics Platform"/>
            <consortium name="The Broad Institute Genome Sequencing Center for Infectious Disease"/>
            <person name="Wu L."/>
            <person name="Ma J."/>
        </authorList>
    </citation>
    <scope>NUCLEOTIDE SEQUENCE [LARGE SCALE GENOMIC DNA]</scope>
    <source>
        <strain evidence="7">KCTC 42282</strain>
    </source>
</reference>
<dbReference type="SMART" id="SM00885">
    <property type="entry name" value="D5_N"/>
    <property type="match status" value="1"/>
</dbReference>
<dbReference type="PROSITE" id="PS51206">
    <property type="entry name" value="SF3_HELICASE_1"/>
    <property type="match status" value="1"/>
</dbReference>
<feature type="domain" description="SF3 helicase" evidence="5">
    <location>
        <begin position="282"/>
        <end position="444"/>
    </location>
</feature>
<dbReference type="InterPro" id="IPR014015">
    <property type="entry name" value="Helicase_SF3_DNA-vir"/>
</dbReference>
<comment type="caution">
    <text evidence="6">The sequence shown here is derived from an EMBL/GenBank/DDBJ whole genome shotgun (WGS) entry which is preliminary data.</text>
</comment>
<gene>
    <name evidence="6" type="ORF">ACFONL_06545</name>
</gene>
<dbReference type="EMBL" id="JBHRYC010000026">
    <property type="protein sequence ID" value="MFC3637042.1"/>
    <property type="molecule type" value="Genomic_DNA"/>
</dbReference>
<feature type="region of interest" description="Disordered" evidence="4">
    <location>
        <begin position="159"/>
        <end position="179"/>
    </location>
</feature>
<name>A0ABV7UEW8_9HYPH</name>
<protein>
    <submittedName>
        <fullName evidence="6">Phage/plasmid primase, P4 family</fullName>
    </submittedName>
</protein>
<dbReference type="RefSeq" id="WP_191318030.1">
    <property type="nucleotide sequence ID" value="NZ_BNCG01000002.1"/>
</dbReference>
<dbReference type="Gene3D" id="3.40.50.300">
    <property type="entry name" value="P-loop containing nucleotide triphosphate hydrolases"/>
    <property type="match status" value="1"/>
</dbReference>
<evidence type="ECO:0000259" key="5">
    <source>
        <dbReference type="PROSITE" id="PS51206"/>
    </source>
</evidence>
<dbReference type="NCBIfam" id="TIGR01613">
    <property type="entry name" value="primase_Cterm"/>
    <property type="match status" value="1"/>
</dbReference>
<dbReference type="InterPro" id="IPR051620">
    <property type="entry name" value="ORF904-like_C"/>
</dbReference>
<dbReference type="InterPro" id="IPR006500">
    <property type="entry name" value="Helicase_put_C_phage/plasmid"/>
</dbReference>
<keyword evidence="3" id="KW-0067">ATP-binding</keyword>
<evidence type="ECO:0000256" key="3">
    <source>
        <dbReference type="ARBA" id="ARBA00022840"/>
    </source>
</evidence>
<evidence type="ECO:0000313" key="7">
    <source>
        <dbReference type="Proteomes" id="UP001595704"/>
    </source>
</evidence>
<feature type="region of interest" description="Disordered" evidence="4">
    <location>
        <begin position="1"/>
        <end position="51"/>
    </location>
</feature>
<evidence type="ECO:0000256" key="1">
    <source>
        <dbReference type="ARBA" id="ARBA00022741"/>
    </source>
</evidence>
<evidence type="ECO:0000256" key="4">
    <source>
        <dbReference type="SAM" id="MobiDB-lite"/>
    </source>
</evidence>
<proteinExistence type="predicted"/>
<dbReference type="PANTHER" id="PTHR35372:SF2">
    <property type="entry name" value="SF3 HELICASE DOMAIN-CONTAINING PROTEIN"/>
    <property type="match status" value="1"/>
</dbReference>
<dbReference type="InterPro" id="IPR027417">
    <property type="entry name" value="P-loop_NTPase"/>
</dbReference>
<dbReference type="PANTHER" id="PTHR35372">
    <property type="entry name" value="ATP BINDING PROTEIN-RELATED"/>
    <property type="match status" value="1"/>
</dbReference>